<sequence length="114" mass="12537">MVLNSTNGHKPRLSASSPEILSASLTSWKRQSVQQFFTAFNWDDHPAEMQEIKLIAAQQGVHPPMSLALKVKDFFSAFNWDDSAIAATPKPPQVIPGSDNADDAFTLDDFSGLF</sequence>
<dbReference type="EMBL" id="JAHHHD010000002">
    <property type="protein sequence ID" value="MBW4657735.1"/>
    <property type="molecule type" value="Genomic_DNA"/>
</dbReference>
<evidence type="ECO:0000313" key="2">
    <source>
        <dbReference type="Proteomes" id="UP000757435"/>
    </source>
</evidence>
<reference evidence="1" key="1">
    <citation type="submission" date="2021-05" db="EMBL/GenBank/DDBJ databases">
        <authorList>
            <person name="Pietrasiak N."/>
            <person name="Ward R."/>
            <person name="Stajich J.E."/>
            <person name="Kurbessoian T."/>
        </authorList>
    </citation>
    <scope>NUCLEOTIDE SEQUENCE</scope>
    <source>
        <strain evidence="1">UHER 2000/2452</strain>
    </source>
</reference>
<protein>
    <submittedName>
        <fullName evidence="1">Uncharacterized protein</fullName>
    </submittedName>
</protein>
<proteinExistence type="predicted"/>
<name>A0A951Q9J5_9CYAN</name>
<reference evidence="1" key="2">
    <citation type="journal article" date="2022" name="Microbiol. Resour. Announc.">
        <title>Metagenome Sequencing to Explore Phylogenomics of Terrestrial Cyanobacteria.</title>
        <authorList>
            <person name="Ward R.D."/>
            <person name="Stajich J.E."/>
            <person name="Johansen J.R."/>
            <person name="Huntemann M."/>
            <person name="Clum A."/>
            <person name="Foster B."/>
            <person name="Foster B."/>
            <person name="Roux S."/>
            <person name="Palaniappan K."/>
            <person name="Varghese N."/>
            <person name="Mukherjee S."/>
            <person name="Reddy T.B.K."/>
            <person name="Daum C."/>
            <person name="Copeland A."/>
            <person name="Chen I.A."/>
            <person name="Ivanova N.N."/>
            <person name="Kyrpides N.C."/>
            <person name="Shapiro N."/>
            <person name="Eloe-Fadrosh E.A."/>
            <person name="Pietrasiak N."/>
        </authorList>
    </citation>
    <scope>NUCLEOTIDE SEQUENCE</scope>
    <source>
        <strain evidence="1">UHER 2000/2452</strain>
    </source>
</reference>
<organism evidence="1 2">
    <name type="scientific">Drouetiella hepatica Uher 2000/2452</name>
    <dbReference type="NCBI Taxonomy" id="904376"/>
    <lineage>
        <taxon>Bacteria</taxon>
        <taxon>Bacillati</taxon>
        <taxon>Cyanobacteriota</taxon>
        <taxon>Cyanophyceae</taxon>
        <taxon>Oculatellales</taxon>
        <taxon>Oculatellaceae</taxon>
        <taxon>Drouetiella</taxon>
    </lineage>
</organism>
<comment type="caution">
    <text evidence="1">The sequence shown here is derived from an EMBL/GenBank/DDBJ whole genome shotgun (WGS) entry which is preliminary data.</text>
</comment>
<accession>A0A951Q9J5</accession>
<evidence type="ECO:0000313" key="1">
    <source>
        <dbReference type="EMBL" id="MBW4657735.1"/>
    </source>
</evidence>
<dbReference type="Proteomes" id="UP000757435">
    <property type="component" value="Unassembled WGS sequence"/>
</dbReference>
<dbReference type="AlphaFoldDB" id="A0A951Q9J5"/>
<gene>
    <name evidence="1" type="ORF">KME15_03610</name>
</gene>